<comment type="domain">
    <text evidence="5">The Q motif is unique to and characteristic of the DEAD box family of RNA helicases and controls ATP binding and hydrolysis.</text>
</comment>
<comment type="similarity">
    <text evidence="5">Belongs to the DEAD box helicase family.</text>
</comment>
<dbReference type="PROSITE" id="PS51192">
    <property type="entry name" value="HELICASE_ATP_BIND_1"/>
    <property type="match status" value="1"/>
</dbReference>
<feature type="region of interest" description="Disordered" evidence="6">
    <location>
        <begin position="562"/>
        <end position="602"/>
    </location>
</feature>
<dbReference type="InParanoid" id="A0A409WMG0"/>
<reference evidence="9 10" key="1">
    <citation type="journal article" date="2018" name="Evol. Lett.">
        <title>Horizontal gene cluster transfer increased hallucinogenic mushroom diversity.</title>
        <authorList>
            <person name="Reynolds H.T."/>
            <person name="Vijayakumar V."/>
            <person name="Gluck-Thaler E."/>
            <person name="Korotkin H.B."/>
            <person name="Matheny P.B."/>
            <person name="Slot J.C."/>
        </authorList>
    </citation>
    <scope>NUCLEOTIDE SEQUENCE [LARGE SCALE GENOMIC DNA]</scope>
    <source>
        <strain evidence="9 10">2631</strain>
    </source>
</reference>
<feature type="region of interest" description="Disordered" evidence="6">
    <location>
        <begin position="85"/>
        <end position="110"/>
    </location>
</feature>
<feature type="domain" description="Helicase C-terminal" evidence="8">
    <location>
        <begin position="344"/>
        <end position="492"/>
    </location>
</feature>
<dbReference type="PANTHER" id="PTHR24031">
    <property type="entry name" value="RNA HELICASE"/>
    <property type="match status" value="1"/>
</dbReference>
<dbReference type="SMART" id="SM00487">
    <property type="entry name" value="DEXDc"/>
    <property type="match status" value="1"/>
</dbReference>
<feature type="region of interest" description="Disordered" evidence="6">
    <location>
        <begin position="1"/>
        <end position="43"/>
    </location>
</feature>
<dbReference type="GO" id="GO:0003724">
    <property type="term" value="F:RNA helicase activity"/>
    <property type="evidence" value="ECO:0007669"/>
    <property type="project" value="UniProtKB-EC"/>
</dbReference>
<sequence>MSSNTATPNPNTSRGRSYRPRRGGGGLARGRGHARPYPNMQESPLDAVHVHPVAGTRGIATSTTVAAATAARPAAIPTAAVLPEETRSASPTTNNRHFSERRFADAPISNESKAGLKHEFMSDVQAATLDLAMQGNDLLVQAKTGTGKTIAFLLPSIERLARTPRTNRISMLVLAPTRELALQIEKEAAMLLAHHRFKVQHAIGGTNQSSEAKRILHTPCDILIATPGRLTDHLRTTTLKDKLAGLRIIVYDEADRLLDQGFSRELDAILSFLPPRETRQALLFSATVSNEIKKIAAGALRPGYSFVSTLLDDEVNTHEHVEQTYMITSQENFVQCAIDVLKQDLLAHLSPTSSTSKCMVFFPTARQVAFAAEVLQQIDGLPPILEIHSRRSQPARIKAAEQFKKASSAILLSSDVAARGVDFPGVTLVLQVGLPANAEQYVHRLGRTARAGASGRGILVLSPEEQWFLRHSEIAELGLKPSTLPPIRTSVSQALAKVSPETKAQTYRAFLGYYNSHTKNLRMSKEKLVQWANDYAVGGLGWPAADGPPGIDPRTLGKMGLRGVKGIKEERMIPTGDNPRGGGAPRDGDARNGSRGGKGGAR</sequence>
<evidence type="ECO:0000256" key="2">
    <source>
        <dbReference type="ARBA" id="ARBA00022801"/>
    </source>
</evidence>
<gene>
    <name evidence="9" type="ORF">CVT25_003243</name>
</gene>
<keyword evidence="10" id="KW-1185">Reference proteome</keyword>
<dbReference type="Pfam" id="PF00271">
    <property type="entry name" value="Helicase_C"/>
    <property type="match status" value="1"/>
</dbReference>
<dbReference type="InterPro" id="IPR027417">
    <property type="entry name" value="P-loop_NTPase"/>
</dbReference>
<dbReference type="STRING" id="93625.A0A409WMG0"/>
<evidence type="ECO:0000256" key="6">
    <source>
        <dbReference type="SAM" id="MobiDB-lite"/>
    </source>
</evidence>
<evidence type="ECO:0000256" key="4">
    <source>
        <dbReference type="ARBA" id="ARBA00022884"/>
    </source>
</evidence>
<dbReference type="EC" id="3.6.4.13" evidence="5"/>
<dbReference type="OrthoDB" id="193716at2759"/>
<keyword evidence="4 5" id="KW-0694">RNA-binding</keyword>
<dbReference type="PROSITE" id="PS51194">
    <property type="entry name" value="HELICASE_CTER"/>
    <property type="match status" value="1"/>
</dbReference>
<dbReference type="EMBL" id="NHYD01003368">
    <property type="protein sequence ID" value="PPQ79669.1"/>
    <property type="molecule type" value="Genomic_DNA"/>
</dbReference>
<evidence type="ECO:0000256" key="5">
    <source>
        <dbReference type="RuleBase" id="RU365068"/>
    </source>
</evidence>
<dbReference type="Gene3D" id="3.40.50.300">
    <property type="entry name" value="P-loop containing nucleotide triphosphate hydrolases"/>
    <property type="match status" value="2"/>
</dbReference>
<dbReference type="SMART" id="SM00490">
    <property type="entry name" value="HELICc"/>
    <property type="match status" value="1"/>
</dbReference>
<dbReference type="SUPFAM" id="SSF52540">
    <property type="entry name" value="P-loop containing nucleoside triphosphate hydrolases"/>
    <property type="match status" value="1"/>
</dbReference>
<evidence type="ECO:0000256" key="1">
    <source>
        <dbReference type="ARBA" id="ARBA00022741"/>
    </source>
</evidence>
<dbReference type="CDD" id="cd18787">
    <property type="entry name" value="SF2_C_DEAD"/>
    <property type="match status" value="1"/>
</dbReference>
<keyword evidence="1 5" id="KW-0547">Nucleotide-binding</keyword>
<dbReference type="Pfam" id="PF00270">
    <property type="entry name" value="DEAD"/>
    <property type="match status" value="1"/>
</dbReference>
<evidence type="ECO:0000313" key="9">
    <source>
        <dbReference type="EMBL" id="PPQ79669.1"/>
    </source>
</evidence>
<keyword evidence="2 5" id="KW-0378">Hydrolase</keyword>
<feature type="domain" description="Helicase ATP-binding" evidence="7">
    <location>
        <begin position="129"/>
        <end position="306"/>
    </location>
</feature>
<dbReference type="GO" id="GO:0016787">
    <property type="term" value="F:hydrolase activity"/>
    <property type="evidence" value="ECO:0007669"/>
    <property type="project" value="UniProtKB-KW"/>
</dbReference>
<dbReference type="InterPro" id="IPR014001">
    <property type="entry name" value="Helicase_ATP-bd"/>
</dbReference>
<evidence type="ECO:0000259" key="7">
    <source>
        <dbReference type="PROSITE" id="PS51192"/>
    </source>
</evidence>
<dbReference type="InterPro" id="IPR011545">
    <property type="entry name" value="DEAD/DEAH_box_helicase_dom"/>
</dbReference>
<keyword evidence="5" id="KW-0347">Helicase</keyword>
<comment type="catalytic activity">
    <reaction evidence="5">
        <text>ATP + H2O = ADP + phosphate + H(+)</text>
        <dbReference type="Rhea" id="RHEA:13065"/>
        <dbReference type="ChEBI" id="CHEBI:15377"/>
        <dbReference type="ChEBI" id="CHEBI:15378"/>
        <dbReference type="ChEBI" id="CHEBI:30616"/>
        <dbReference type="ChEBI" id="CHEBI:43474"/>
        <dbReference type="ChEBI" id="CHEBI:456216"/>
        <dbReference type="EC" id="3.6.4.13"/>
    </reaction>
</comment>
<feature type="compositionally biased region" description="Polar residues" evidence="6">
    <location>
        <begin position="1"/>
        <end position="13"/>
    </location>
</feature>
<organism evidence="9 10">
    <name type="scientific">Psilocybe cyanescens</name>
    <dbReference type="NCBI Taxonomy" id="93625"/>
    <lineage>
        <taxon>Eukaryota</taxon>
        <taxon>Fungi</taxon>
        <taxon>Dikarya</taxon>
        <taxon>Basidiomycota</taxon>
        <taxon>Agaricomycotina</taxon>
        <taxon>Agaricomycetes</taxon>
        <taxon>Agaricomycetidae</taxon>
        <taxon>Agaricales</taxon>
        <taxon>Agaricineae</taxon>
        <taxon>Strophariaceae</taxon>
        <taxon>Psilocybe</taxon>
    </lineage>
</organism>
<dbReference type="AlphaFoldDB" id="A0A409WMG0"/>
<dbReference type="Proteomes" id="UP000283269">
    <property type="component" value="Unassembled WGS sequence"/>
</dbReference>
<protein>
    <recommendedName>
        <fullName evidence="5">ATP-dependent RNA helicase</fullName>
        <ecNumber evidence="5">3.6.4.13</ecNumber>
    </recommendedName>
</protein>
<dbReference type="GO" id="GO:0005524">
    <property type="term" value="F:ATP binding"/>
    <property type="evidence" value="ECO:0007669"/>
    <property type="project" value="UniProtKB-UniRule"/>
</dbReference>
<name>A0A409WMG0_PSICY</name>
<proteinExistence type="inferred from homology"/>
<comment type="function">
    <text evidence="5">RNA helicase.</text>
</comment>
<accession>A0A409WMG0</accession>
<evidence type="ECO:0000313" key="10">
    <source>
        <dbReference type="Proteomes" id="UP000283269"/>
    </source>
</evidence>
<dbReference type="GO" id="GO:0003723">
    <property type="term" value="F:RNA binding"/>
    <property type="evidence" value="ECO:0007669"/>
    <property type="project" value="UniProtKB-UniRule"/>
</dbReference>
<keyword evidence="3 5" id="KW-0067">ATP-binding</keyword>
<dbReference type="InterPro" id="IPR001650">
    <property type="entry name" value="Helicase_C-like"/>
</dbReference>
<comment type="caution">
    <text evidence="9">The sequence shown here is derived from an EMBL/GenBank/DDBJ whole genome shotgun (WGS) entry which is preliminary data.</text>
</comment>
<evidence type="ECO:0000256" key="3">
    <source>
        <dbReference type="ARBA" id="ARBA00022840"/>
    </source>
</evidence>
<evidence type="ECO:0000259" key="8">
    <source>
        <dbReference type="PROSITE" id="PS51194"/>
    </source>
</evidence>